<evidence type="ECO:0000313" key="1">
    <source>
        <dbReference type="EMBL" id="MRV75543.1"/>
    </source>
</evidence>
<gene>
    <name evidence="1" type="ORF">GJ700_27880</name>
</gene>
<proteinExistence type="predicted"/>
<accession>A0A7X2LW20</accession>
<organism evidence="1 2">
    <name type="scientific">Pseudoduganella rivuli</name>
    <dbReference type="NCBI Taxonomy" id="2666085"/>
    <lineage>
        <taxon>Bacteria</taxon>
        <taxon>Pseudomonadati</taxon>
        <taxon>Pseudomonadota</taxon>
        <taxon>Betaproteobacteria</taxon>
        <taxon>Burkholderiales</taxon>
        <taxon>Oxalobacteraceae</taxon>
        <taxon>Telluria group</taxon>
        <taxon>Pseudoduganella</taxon>
    </lineage>
</organism>
<dbReference type="EMBL" id="WKJJ01000021">
    <property type="protein sequence ID" value="MRV75543.1"/>
    <property type="molecule type" value="Genomic_DNA"/>
</dbReference>
<evidence type="ECO:0000313" key="2">
    <source>
        <dbReference type="Proteomes" id="UP000446768"/>
    </source>
</evidence>
<reference evidence="1 2" key="1">
    <citation type="submission" date="2019-11" db="EMBL/GenBank/DDBJ databases">
        <title>Novel species isolated from a subtropical stream in China.</title>
        <authorList>
            <person name="Lu H."/>
        </authorList>
    </citation>
    <scope>NUCLEOTIDE SEQUENCE [LARGE SCALE GENOMIC DNA]</scope>
    <source>
        <strain evidence="1 2">FT92W</strain>
    </source>
</reference>
<protein>
    <submittedName>
        <fullName evidence="1">Uncharacterized protein</fullName>
    </submittedName>
</protein>
<comment type="caution">
    <text evidence="1">The sequence shown here is derived from an EMBL/GenBank/DDBJ whole genome shotgun (WGS) entry which is preliminary data.</text>
</comment>
<sequence length="51" mass="5719">MGAMHGGREAGQWHIDYITAQATLTVAVARTQVKVVIQSEIKHRDRLKKSM</sequence>
<dbReference type="RefSeq" id="WP_154380190.1">
    <property type="nucleotide sequence ID" value="NZ_WKJJ01000021.1"/>
</dbReference>
<keyword evidence="2" id="KW-1185">Reference proteome</keyword>
<dbReference type="AlphaFoldDB" id="A0A7X2LW20"/>
<name>A0A7X2LW20_9BURK</name>
<dbReference type="Proteomes" id="UP000446768">
    <property type="component" value="Unassembled WGS sequence"/>
</dbReference>